<feature type="domain" description="Plastocyanin-like" evidence="6">
    <location>
        <begin position="199"/>
        <end position="368"/>
    </location>
</feature>
<dbReference type="CDD" id="cd13886">
    <property type="entry name" value="CuRO_2_MCO_like_1"/>
    <property type="match status" value="1"/>
</dbReference>
<dbReference type="GO" id="GO:0005507">
    <property type="term" value="F:copper ion binding"/>
    <property type="evidence" value="ECO:0007669"/>
    <property type="project" value="InterPro"/>
</dbReference>
<keyword evidence="5" id="KW-1133">Transmembrane helix</keyword>
<keyword evidence="4" id="KW-0186">Copper</keyword>
<evidence type="ECO:0000259" key="8">
    <source>
        <dbReference type="Pfam" id="PF07732"/>
    </source>
</evidence>
<keyword evidence="5" id="KW-0472">Membrane</keyword>
<evidence type="ECO:0000256" key="1">
    <source>
        <dbReference type="ARBA" id="ARBA00010609"/>
    </source>
</evidence>
<dbReference type="EMBL" id="JAAAID010000180">
    <property type="protein sequence ID" value="KAG0021063.1"/>
    <property type="molecule type" value="Genomic_DNA"/>
</dbReference>
<dbReference type="Gene3D" id="2.60.40.420">
    <property type="entry name" value="Cupredoxins - blue copper proteins"/>
    <property type="match status" value="3"/>
</dbReference>
<evidence type="ECO:0008006" key="11">
    <source>
        <dbReference type="Google" id="ProtNLM"/>
    </source>
</evidence>
<dbReference type="FunFam" id="2.60.40.420:FF:000045">
    <property type="entry name" value="Laccase 2"/>
    <property type="match status" value="1"/>
</dbReference>
<dbReference type="Proteomes" id="UP000703661">
    <property type="component" value="Unassembled WGS sequence"/>
</dbReference>
<dbReference type="InterPro" id="IPR045087">
    <property type="entry name" value="Cu-oxidase_fam"/>
</dbReference>
<dbReference type="SUPFAM" id="SSF49503">
    <property type="entry name" value="Cupredoxins"/>
    <property type="match status" value="3"/>
</dbReference>
<keyword evidence="10" id="KW-1185">Reference proteome</keyword>
<keyword evidence="3" id="KW-0560">Oxidoreductase</keyword>
<dbReference type="InterPro" id="IPR008972">
    <property type="entry name" value="Cupredoxin"/>
</dbReference>
<reference evidence="9" key="1">
    <citation type="journal article" date="2020" name="Fungal Divers.">
        <title>Resolving the Mortierellaceae phylogeny through synthesis of multi-gene phylogenetics and phylogenomics.</title>
        <authorList>
            <person name="Vandepol N."/>
            <person name="Liber J."/>
            <person name="Desiro A."/>
            <person name="Na H."/>
            <person name="Kennedy M."/>
            <person name="Barry K."/>
            <person name="Grigoriev I.V."/>
            <person name="Miller A.N."/>
            <person name="O'Donnell K."/>
            <person name="Stajich J.E."/>
            <person name="Bonito G."/>
        </authorList>
    </citation>
    <scope>NUCLEOTIDE SEQUENCE</scope>
    <source>
        <strain evidence="9">NRRL 2769</strain>
    </source>
</reference>
<dbReference type="InterPro" id="IPR001117">
    <property type="entry name" value="Cu-oxidase_2nd"/>
</dbReference>
<dbReference type="PANTHER" id="PTHR11709">
    <property type="entry name" value="MULTI-COPPER OXIDASE"/>
    <property type="match status" value="1"/>
</dbReference>
<evidence type="ECO:0000256" key="2">
    <source>
        <dbReference type="ARBA" id="ARBA00022723"/>
    </source>
</evidence>
<dbReference type="PROSITE" id="PS00080">
    <property type="entry name" value="MULTICOPPER_OXIDASE2"/>
    <property type="match status" value="1"/>
</dbReference>
<dbReference type="AlphaFoldDB" id="A0A9P6N1F1"/>
<evidence type="ECO:0000256" key="5">
    <source>
        <dbReference type="SAM" id="Phobius"/>
    </source>
</evidence>
<dbReference type="GO" id="GO:0016491">
    <property type="term" value="F:oxidoreductase activity"/>
    <property type="evidence" value="ECO:0007669"/>
    <property type="project" value="UniProtKB-KW"/>
</dbReference>
<accession>A0A9P6N1F1</accession>
<proteinExistence type="inferred from homology"/>
<feature type="transmembrane region" description="Helical" evidence="5">
    <location>
        <begin position="12"/>
        <end position="35"/>
    </location>
</feature>
<evidence type="ECO:0000259" key="7">
    <source>
        <dbReference type="Pfam" id="PF07731"/>
    </source>
</evidence>
<dbReference type="CDD" id="cd13857">
    <property type="entry name" value="CuRO_1_Diphenol_Ox"/>
    <property type="match status" value="1"/>
</dbReference>
<dbReference type="Pfam" id="PF07732">
    <property type="entry name" value="Cu-oxidase_3"/>
    <property type="match status" value="1"/>
</dbReference>
<keyword evidence="5" id="KW-0812">Transmembrane</keyword>
<dbReference type="PANTHER" id="PTHR11709:SF414">
    <property type="entry name" value="ADR239WP"/>
    <property type="match status" value="1"/>
</dbReference>
<evidence type="ECO:0000256" key="4">
    <source>
        <dbReference type="ARBA" id="ARBA00023008"/>
    </source>
</evidence>
<dbReference type="InterPro" id="IPR011706">
    <property type="entry name" value="Cu-oxidase_C"/>
</dbReference>
<feature type="domain" description="Plastocyanin-like" evidence="8">
    <location>
        <begin position="76"/>
        <end position="190"/>
    </location>
</feature>
<sequence length="580" mass="65136">MVQPKQKWTARRIILGAAVFVVIVLGLSLGLSLGLKKHHDDSSLSNSWNDASQFLLSKSFNITREPTTRYYDWTLSQQTIAPDGLERPMLLVNGMFPGPLIEANTGDRIVVKVTNNMVNGTAIHWHGMFQNGTNWMDGTMAITQCAIPPGQSFTYNYTVPNQWGTYWWHAHAQSQYVDGVFGPLVIHSPDEPHLDEYDEDIIMMLSDYYHTDSGSLVAWYMTTESEGVEPVPDNGLINGRNTWDCSLDSQAMFPTGNKCTPGAPMSVFDFKSNTTYRIRVINSGAFADFTFSIDSHNLTLIEADGVDMQPVVIQRFPIHVAQRYSVIVHANQTVDNYWVRATMNTNCFNVDNAALNPNTFAIVRYEGAPITENVTSIDWSESAWNHICVDLTEDMLKPYYSEPAPAADTHVYITSSFQTIEADQINRGYMNSTSWVPLANDATVFQAQRGISKFDATQQIITLNSTGVVEVLINNYDEGSHPFHFHGHMFYVLGWGDGNYVPGKSVINTENPLRRDTSTIPSYGWTLIRFVNDNPGMWAFHCHIEWHMEAGLMVQFESLPDQIKNLQIPSEMTAMCGASK</sequence>
<feature type="domain" description="Plastocyanin-like" evidence="7">
    <location>
        <begin position="443"/>
        <end position="560"/>
    </location>
</feature>
<organism evidence="9 10">
    <name type="scientific">Entomortierella chlamydospora</name>
    <dbReference type="NCBI Taxonomy" id="101097"/>
    <lineage>
        <taxon>Eukaryota</taxon>
        <taxon>Fungi</taxon>
        <taxon>Fungi incertae sedis</taxon>
        <taxon>Mucoromycota</taxon>
        <taxon>Mortierellomycotina</taxon>
        <taxon>Mortierellomycetes</taxon>
        <taxon>Mortierellales</taxon>
        <taxon>Mortierellaceae</taxon>
        <taxon>Entomortierella</taxon>
    </lineage>
</organism>
<evidence type="ECO:0000259" key="6">
    <source>
        <dbReference type="Pfam" id="PF00394"/>
    </source>
</evidence>
<dbReference type="Pfam" id="PF07731">
    <property type="entry name" value="Cu-oxidase_2"/>
    <property type="match status" value="1"/>
</dbReference>
<comment type="caution">
    <text evidence="9">The sequence shown here is derived from an EMBL/GenBank/DDBJ whole genome shotgun (WGS) entry which is preliminary data.</text>
</comment>
<dbReference type="CDD" id="cd13910">
    <property type="entry name" value="CuRO_3_MCO_like_4"/>
    <property type="match status" value="1"/>
</dbReference>
<dbReference type="Pfam" id="PF00394">
    <property type="entry name" value="Cu-oxidase"/>
    <property type="match status" value="1"/>
</dbReference>
<gene>
    <name evidence="9" type="ORF">BGZ80_003100</name>
</gene>
<evidence type="ECO:0000313" key="10">
    <source>
        <dbReference type="Proteomes" id="UP000703661"/>
    </source>
</evidence>
<protein>
    <recommendedName>
        <fullName evidence="11">Multicopper oxidase</fullName>
    </recommendedName>
</protein>
<comment type="similarity">
    <text evidence="1">Belongs to the multicopper oxidase family.</text>
</comment>
<dbReference type="InterPro" id="IPR002355">
    <property type="entry name" value="Cu_oxidase_Cu_BS"/>
</dbReference>
<dbReference type="InterPro" id="IPR011707">
    <property type="entry name" value="Cu-oxidase-like_N"/>
</dbReference>
<evidence type="ECO:0000256" key="3">
    <source>
        <dbReference type="ARBA" id="ARBA00023002"/>
    </source>
</evidence>
<dbReference type="InterPro" id="IPR033138">
    <property type="entry name" value="Cu_oxidase_CS"/>
</dbReference>
<keyword evidence="2" id="KW-0479">Metal-binding</keyword>
<dbReference type="PROSITE" id="PS00079">
    <property type="entry name" value="MULTICOPPER_OXIDASE1"/>
    <property type="match status" value="1"/>
</dbReference>
<evidence type="ECO:0000313" key="9">
    <source>
        <dbReference type="EMBL" id="KAG0021063.1"/>
    </source>
</evidence>
<name>A0A9P6N1F1_9FUNG</name>